<reference evidence="2 3" key="1">
    <citation type="submission" date="2017-03" db="EMBL/GenBank/DDBJ databases">
        <title>Genomes of endolithic fungi from Antarctica.</title>
        <authorList>
            <person name="Coleine C."/>
            <person name="Masonjones S."/>
            <person name="Stajich J.E."/>
        </authorList>
    </citation>
    <scope>NUCLEOTIDE SEQUENCE [LARGE SCALE GENOMIC DNA]</scope>
    <source>
        <strain evidence="2 3">CCFEE 5184</strain>
    </source>
</reference>
<feature type="domain" description="DUF7730" evidence="1">
    <location>
        <begin position="35"/>
        <end position="159"/>
    </location>
</feature>
<organism evidence="2 3">
    <name type="scientific">Friedmanniomyces simplex</name>
    <dbReference type="NCBI Taxonomy" id="329884"/>
    <lineage>
        <taxon>Eukaryota</taxon>
        <taxon>Fungi</taxon>
        <taxon>Dikarya</taxon>
        <taxon>Ascomycota</taxon>
        <taxon>Pezizomycotina</taxon>
        <taxon>Dothideomycetes</taxon>
        <taxon>Dothideomycetidae</taxon>
        <taxon>Mycosphaerellales</taxon>
        <taxon>Teratosphaeriaceae</taxon>
        <taxon>Friedmanniomyces</taxon>
    </lineage>
</organism>
<evidence type="ECO:0000259" key="1">
    <source>
        <dbReference type="Pfam" id="PF24864"/>
    </source>
</evidence>
<dbReference type="AlphaFoldDB" id="A0A4U0XM67"/>
<accession>A0A4U0XM67</accession>
<protein>
    <recommendedName>
        <fullName evidence="1">DUF7730 domain-containing protein</fullName>
    </recommendedName>
</protein>
<dbReference type="OrthoDB" id="5272396at2759"/>
<dbReference type="PANTHER" id="PTHR42085">
    <property type="entry name" value="F-BOX DOMAIN-CONTAINING PROTEIN"/>
    <property type="match status" value="1"/>
</dbReference>
<comment type="caution">
    <text evidence="2">The sequence shown here is derived from an EMBL/GenBank/DDBJ whole genome shotgun (WGS) entry which is preliminary data.</text>
</comment>
<dbReference type="InterPro" id="IPR038883">
    <property type="entry name" value="AN11006-like"/>
</dbReference>
<dbReference type="PANTHER" id="PTHR42085:SF8">
    <property type="entry name" value="F-BOX DOMAIN-CONTAINING PROTEIN"/>
    <property type="match status" value="1"/>
</dbReference>
<proteinExistence type="predicted"/>
<name>A0A4U0XM67_9PEZI</name>
<dbReference type="Pfam" id="PF24864">
    <property type="entry name" value="DUF7730"/>
    <property type="match status" value="1"/>
</dbReference>
<keyword evidence="3" id="KW-1185">Reference proteome</keyword>
<sequence length="580" mass="65232">MARSGARKSKRKARPVEAIQYPIIDKIIDNTHFPFDKLPPALRNAVYLEYFVREEPIELTLRRRIMVWTHEPATMRIIRTPGPTHLNSGVSGTPKLGGEKAINLLGRQGASIPRANKMLSGEVLPILYGANTFSFSSLPSMAYFGQLIGPNATHLRRIKASFSNAPHLHAGLRHVAGKDHLEKMELPMHFREGSNTPFGVFECMGKAVVTFVSLGKTEQERRQRLESIRFCPALRYGSTADHRLRDYEGRPIASMQTAMELIKRHFRKTLVDKGTKAGGAVKVNVAPTKTITKVPSNAGHRHTKHTFPFEELPPELRNNIYRLVLVTAEGPIEVTGHINLEKRDIKRQPCSCRKTKPSKCLRCKELQETETYKLRVKTLAIQSNMVRRKPLVKNAYGGAIVSINRQVHQEAAAILYAENSFVFGSHGAFQRFCAKIGSKVALLRDIEIKNLHPPSQYEAFSALPTECKFQRVKICPPGTDTIALEWVLRLLLPLVTKPGTRGCRCRALPGGTCVCRTAEQKRMFDSIDVSVYDGYDHWKDDFANAKYRTAKVLLDMAWSGYAAQVQRIEGREERAMAGDR</sequence>
<dbReference type="InterPro" id="IPR056632">
    <property type="entry name" value="DUF7730"/>
</dbReference>
<evidence type="ECO:0000313" key="3">
    <source>
        <dbReference type="Proteomes" id="UP000309340"/>
    </source>
</evidence>
<evidence type="ECO:0000313" key="2">
    <source>
        <dbReference type="EMBL" id="TKA77396.1"/>
    </source>
</evidence>
<dbReference type="Proteomes" id="UP000309340">
    <property type="component" value="Unassembled WGS sequence"/>
</dbReference>
<gene>
    <name evidence="2" type="ORF">B0A55_03236</name>
</gene>
<dbReference type="EMBL" id="NAJQ01000139">
    <property type="protein sequence ID" value="TKA77396.1"/>
    <property type="molecule type" value="Genomic_DNA"/>
</dbReference>